<keyword evidence="10" id="KW-1185">Reference proteome</keyword>
<keyword evidence="5" id="KW-0804">Transcription</keyword>
<dbReference type="PROSITE" id="PS00463">
    <property type="entry name" value="ZN2_CY6_FUNGAL_1"/>
    <property type="match status" value="1"/>
</dbReference>
<keyword evidence="1" id="KW-0479">Metal-binding</keyword>
<comment type="caution">
    <text evidence="9">The sequence shown here is derived from an EMBL/GenBank/DDBJ whole genome shotgun (WGS) entry which is preliminary data.</text>
</comment>
<organism evidence="9 10">
    <name type="scientific">Neonectria ditissima</name>
    <dbReference type="NCBI Taxonomy" id="78410"/>
    <lineage>
        <taxon>Eukaryota</taxon>
        <taxon>Fungi</taxon>
        <taxon>Dikarya</taxon>
        <taxon>Ascomycota</taxon>
        <taxon>Pezizomycotina</taxon>
        <taxon>Sordariomycetes</taxon>
        <taxon>Hypocreomycetidae</taxon>
        <taxon>Hypocreales</taxon>
        <taxon>Nectriaceae</taxon>
        <taxon>Neonectria</taxon>
    </lineage>
</organism>
<evidence type="ECO:0000313" key="10">
    <source>
        <dbReference type="Proteomes" id="UP000050424"/>
    </source>
</evidence>
<dbReference type="InterPro" id="IPR036864">
    <property type="entry name" value="Zn2-C6_fun-type_DNA-bd_sf"/>
</dbReference>
<evidence type="ECO:0000259" key="8">
    <source>
        <dbReference type="PROSITE" id="PS50048"/>
    </source>
</evidence>
<evidence type="ECO:0000256" key="2">
    <source>
        <dbReference type="ARBA" id="ARBA00022833"/>
    </source>
</evidence>
<dbReference type="PROSITE" id="PS50048">
    <property type="entry name" value="ZN2_CY6_FUNGAL_2"/>
    <property type="match status" value="1"/>
</dbReference>
<dbReference type="EMBL" id="LKCW01000030">
    <property type="protein sequence ID" value="KPM43583.1"/>
    <property type="molecule type" value="Genomic_DNA"/>
</dbReference>
<dbReference type="Pfam" id="PF00172">
    <property type="entry name" value="Zn_clus"/>
    <property type="match status" value="1"/>
</dbReference>
<gene>
    <name evidence="9" type="ORF">AK830_g2949</name>
</gene>
<feature type="compositionally biased region" description="Polar residues" evidence="7">
    <location>
        <begin position="1008"/>
        <end position="1033"/>
    </location>
</feature>
<feature type="compositionally biased region" description="Polar residues" evidence="7">
    <location>
        <begin position="802"/>
        <end position="818"/>
    </location>
</feature>
<dbReference type="SUPFAM" id="SSF57701">
    <property type="entry name" value="Zn2/Cys6 DNA-binding domain"/>
    <property type="match status" value="1"/>
</dbReference>
<dbReference type="OrthoDB" id="3249161at2759"/>
<feature type="compositionally biased region" description="Polar residues" evidence="7">
    <location>
        <begin position="442"/>
        <end position="455"/>
    </location>
</feature>
<feature type="compositionally biased region" description="Low complexity" evidence="7">
    <location>
        <begin position="1081"/>
        <end position="1114"/>
    </location>
</feature>
<feature type="region of interest" description="Disordered" evidence="7">
    <location>
        <begin position="622"/>
        <end position="884"/>
    </location>
</feature>
<protein>
    <recommendedName>
        <fullName evidence="8">Zn(2)-C6 fungal-type domain-containing protein</fullName>
    </recommendedName>
</protein>
<dbReference type="PRINTS" id="PR00755">
    <property type="entry name" value="AFLATOXINBRP"/>
</dbReference>
<accession>A0A0P7BIW9</accession>
<reference evidence="9 10" key="1">
    <citation type="submission" date="2015-09" db="EMBL/GenBank/DDBJ databases">
        <title>Draft genome of a European isolate of the apple canker pathogen Neonectria ditissima.</title>
        <authorList>
            <person name="Gomez-Cortecero A."/>
            <person name="Harrison R.J."/>
            <person name="Armitage A.D."/>
        </authorList>
    </citation>
    <scope>NUCLEOTIDE SEQUENCE [LARGE SCALE GENOMIC DNA]</scope>
    <source>
        <strain evidence="9 10">R09/05</strain>
    </source>
</reference>
<feature type="compositionally biased region" description="Polar residues" evidence="7">
    <location>
        <begin position="1040"/>
        <end position="1080"/>
    </location>
</feature>
<dbReference type="Gene3D" id="4.10.240.10">
    <property type="entry name" value="Zn(2)-C6 fungal-type DNA-binding domain"/>
    <property type="match status" value="1"/>
</dbReference>
<dbReference type="AlphaFoldDB" id="A0A0P7BIW9"/>
<keyword evidence="2" id="KW-0862">Zinc</keyword>
<sequence>MMDVSSVDDSQRLAPSTKWALGGVGAHASGRDPLLTAPLRPQPQLSHPQSRSRPQFRQQPAPASSADSLASPSPQQEPGSAGYLSRLLRLAQCCAGHAQPRSHAMADFLASFNLGAQPAAPSNNLPCDSVDDLQLHLRGTIDAKTSPSRVEHVSITMELRATVRFTIPLLSEPQNGDLNNIDPSLGGGTYAAELGDRLGDQASRVVVADEVLANQPHNDPKLHTLVAKHIIAAIGVVDGSTWNTRDVSRGPQGWKYTYLCQDSFFLWNRLHPKHSVKVGDHIQQHDQTLRDRPAFDCRGTIVVDFNSNSRAILVKYDHTPQHRTVADLLEYFKPPPRQLGPGAQKQQDLLLQKTPKAKRADRRAQDENGNPRKRKKKNDSASQPSTAASAGHMLPPDASASALTGGQPQPHASYSQDSQPQGQNPQAFSDYPEALVAGELANQTQGQKSGSQPPSGANFPVKISPAEAARRREAALAMLTEAGVAPETLSADQFSMFSNQSPELQKESLAMLAKYGAERLRIVHPTNKGGSASAPASASPGQSSQATPSGPMTTKELVPQPGGSVDVDSANGHAANAEEDETTSRTTGRSRRKPGKSRNACLTCKGQKVKCPREKPSCSECVARGLDCEYAPQKPRKRKTKQVMAEPEEDEEVDFGQDETREDVEEDAEGDETNLDDASEQDPPGDYSTYPPLPLSNVVAPAVPPPPQDLHASHTDYFQSGPSLTLPQEDASSMGHHHATTDSGHTYNPMMAEPAQHIEHQPVPAEAPVSPTQRRWGLRNSTSRSQRDPTAESLRPGVQDIPSMTSQSSSDWNTSARSSRPAATMASGSPQMSHPGTMNQRPGNVNHHQPLDSAQTRGGTQAASAVTHAAIQQQKQQQHQSPTAAAAILAQVRVSPFQPANAPRAKSRQSQRAQSRTPLADQPMAKAYQPPPYQNQQGRANVSAHRAPDQMGGVSKHGDYGRHGTNNTTASHQPSQQSAYEPYSQPQGTSSLSQLVDPPSRIAKIAMSMSSQAPSTMAASYQNPPSNQWSSSKSRMELPYSSTGNTYNSQNTYSQPAGSAKATSASRQNYNARESTQSARPENSSFSQQQQNYSSYPPPTQQQQQSHANNQQHSWYSFNNPDQAPGYSWKPPDESW</sequence>
<feature type="compositionally biased region" description="Polar residues" evidence="7">
    <location>
        <begin position="401"/>
        <end position="427"/>
    </location>
</feature>
<feature type="domain" description="Zn(2)-C6 fungal-type" evidence="8">
    <location>
        <begin position="600"/>
        <end position="630"/>
    </location>
</feature>
<feature type="compositionally biased region" description="Polar residues" evidence="7">
    <location>
        <begin position="716"/>
        <end position="726"/>
    </location>
</feature>
<feature type="region of interest" description="Disordered" evidence="7">
    <location>
        <begin position="897"/>
        <end position="1136"/>
    </location>
</feature>
<evidence type="ECO:0000313" key="9">
    <source>
        <dbReference type="EMBL" id="KPM43583.1"/>
    </source>
</evidence>
<dbReference type="GO" id="GO:0003677">
    <property type="term" value="F:DNA binding"/>
    <property type="evidence" value="ECO:0007669"/>
    <property type="project" value="UniProtKB-KW"/>
</dbReference>
<feature type="compositionally biased region" description="Low complexity" evidence="7">
    <location>
        <begin position="529"/>
        <end position="551"/>
    </location>
</feature>
<dbReference type="Proteomes" id="UP000050424">
    <property type="component" value="Unassembled WGS sequence"/>
</dbReference>
<evidence type="ECO:0000256" key="3">
    <source>
        <dbReference type="ARBA" id="ARBA00023015"/>
    </source>
</evidence>
<feature type="region of interest" description="Disordered" evidence="7">
    <location>
        <begin position="1"/>
        <end position="81"/>
    </location>
</feature>
<name>A0A0P7BIW9_9HYPO</name>
<evidence type="ECO:0000256" key="5">
    <source>
        <dbReference type="ARBA" id="ARBA00023163"/>
    </source>
</evidence>
<feature type="region of interest" description="Disordered" evidence="7">
    <location>
        <begin position="525"/>
        <end position="599"/>
    </location>
</feature>
<evidence type="ECO:0000256" key="4">
    <source>
        <dbReference type="ARBA" id="ARBA00023125"/>
    </source>
</evidence>
<feature type="compositionally biased region" description="Polar residues" evidence="7">
    <location>
        <begin position="964"/>
        <end position="994"/>
    </location>
</feature>
<feature type="region of interest" description="Disordered" evidence="7">
    <location>
        <begin position="332"/>
        <end position="428"/>
    </location>
</feature>
<dbReference type="InterPro" id="IPR001138">
    <property type="entry name" value="Zn2Cys6_DnaBD"/>
</dbReference>
<dbReference type="PANTHER" id="PTHR36206">
    <property type="entry name" value="ASPERCRYPTIN BIOSYNTHESIS CLUSTER-SPECIFIC TRANSCRIPTION REGULATOR ATNN-RELATED"/>
    <property type="match status" value="1"/>
</dbReference>
<dbReference type="GO" id="GO:0008270">
    <property type="term" value="F:zinc ion binding"/>
    <property type="evidence" value="ECO:0007669"/>
    <property type="project" value="InterPro"/>
</dbReference>
<evidence type="ECO:0000256" key="1">
    <source>
        <dbReference type="ARBA" id="ARBA00022723"/>
    </source>
</evidence>
<evidence type="ECO:0000256" key="6">
    <source>
        <dbReference type="ARBA" id="ARBA00023242"/>
    </source>
</evidence>
<feature type="compositionally biased region" description="Polar residues" evidence="7">
    <location>
        <begin position="908"/>
        <end position="917"/>
    </location>
</feature>
<dbReference type="STRING" id="78410.A0A0P7BIW9"/>
<evidence type="ECO:0000256" key="7">
    <source>
        <dbReference type="SAM" id="MobiDB-lite"/>
    </source>
</evidence>
<feature type="compositionally biased region" description="Low complexity" evidence="7">
    <location>
        <begin position="48"/>
        <end position="76"/>
    </location>
</feature>
<dbReference type="InterPro" id="IPR052360">
    <property type="entry name" value="Transcr_Regulatory_Proteins"/>
</dbReference>
<proteinExistence type="predicted"/>
<keyword evidence="3" id="KW-0805">Transcription regulation</keyword>
<dbReference type="GO" id="GO:0000981">
    <property type="term" value="F:DNA-binding transcription factor activity, RNA polymerase II-specific"/>
    <property type="evidence" value="ECO:0007669"/>
    <property type="project" value="InterPro"/>
</dbReference>
<feature type="compositionally biased region" description="Acidic residues" evidence="7">
    <location>
        <begin position="646"/>
        <end position="680"/>
    </location>
</feature>
<keyword evidence="6" id="KW-0539">Nucleus</keyword>
<dbReference type="PANTHER" id="PTHR36206:SF14">
    <property type="entry name" value="ZN(2)-C6 FUNGAL-TYPE DOMAIN-CONTAINING PROTEIN-RELATED"/>
    <property type="match status" value="1"/>
</dbReference>
<feature type="region of interest" description="Disordered" evidence="7">
    <location>
        <begin position="442"/>
        <end position="461"/>
    </location>
</feature>
<keyword evidence="4" id="KW-0238">DNA-binding</keyword>
<dbReference type="CDD" id="cd00067">
    <property type="entry name" value="GAL4"/>
    <property type="match status" value="1"/>
</dbReference>
<dbReference type="SMART" id="SM00066">
    <property type="entry name" value="GAL4"/>
    <property type="match status" value="1"/>
</dbReference>
<feature type="compositionally biased region" description="Polar residues" evidence="7">
    <location>
        <begin position="826"/>
        <end position="864"/>
    </location>
</feature>